<dbReference type="InterPro" id="IPR036812">
    <property type="entry name" value="NAD(P)_OxRdtase_dom_sf"/>
</dbReference>
<name>A0A1A8TC91_9GAMM</name>
<dbReference type="Proteomes" id="UP000092544">
    <property type="component" value="Unassembled WGS sequence"/>
</dbReference>
<dbReference type="RefSeq" id="WP_067014738.1">
    <property type="nucleotide sequence ID" value="NZ_FLOB01000003.1"/>
</dbReference>
<dbReference type="EC" id="1.-.-.-" evidence="5"/>
<evidence type="ECO:0000256" key="1">
    <source>
        <dbReference type="ARBA" id="ARBA00022857"/>
    </source>
</evidence>
<sequence>MRHQYHPLGFEGSRIAQGFWRCHEWDMSVSERLDFILSCLDLGVTTFDHADIYGDYRCEGLFGEALAKKPAMRDKMEIVTKCGILLPSESRPDISVHRYDYRAKHIHESVDRSLANLQCDYIDTLLLHRPSPLMDADEVAQAFDLLFTLGKVKHFGVSNFTPAQFDLLQSRLDAPLIVNQIELSPLSLAPFEDGTLDHLQQHAVTPMAWSPLAGGELFRGNGDRIVRVKEVVSDIAKSMKVNFDQVVIAWLLRHPSGICPVMGSGKIERLASVCQAANIVLSDDDWFKIWITSQGHPVP</sequence>
<dbReference type="CDD" id="cd19092">
    <property type="entry name" value="AKR_BsYcsN_EcYdhF-like"/>
    <property type="match status" value="1"/>
</dbReference>
<dbReference type="STRING" id="1792290.MSP8886_01615"/>
<dbReference type="Pfam" id="PF00248">
    <property type="entry name" value="Aldo_ket_red"/>
    <property type="match status" value="1"/>
</dbReference>
<evidence type="ECO:0000313" key="6">
    <source>
        <dbReference type="Proteomes" id="UP000092544"/>
    </source>
</evidence>
<dbReference type="PANTHER" id="PTHR43364">
    <property type="entry name" value="NADH-SPECIFIC METHYLGLYOXAL REDUCTASE-RELATED"/>
    <property type="match status" value="1"/>
</dbReference>
<evidence type="ECO:0000313" key="5">
    <source>
        <dbReference type="EMBL" id="SBS29839.1"/>
    </source>
</evidence>
<dbReference type="PANTHER" id="PTHR43364:SF1">
    <property type="entry name" value="OXIDOREDUCTASE YDHF"/>
    <property type="match status" value="1"/>
</dbReference>
<reference evidence="5 6" key="1">
    <citation type="submission" date="2016-06" db="EMBL/GenBank/DDBJ databases">
        <authorList>
            <person name="Kjaerup R.B."/>
            <person name="Dalgaard T.S."/>
            <person name="Juul-Madsen H.R."/>
        </authorList>
    </citation>
    <scope>NUCLEOTIDE SEQUENCE [LARGE SCALE GENOMIC DNA]</scope>
    <source>
        <strain evidence="5 6">CECT 8886</strain>
    </source>
</reference>
<dbReference type="GO" id="GO:0005829">
    <property type="term" value="C:cytosol"/>
    <property type="evidence" value="ECO:0007669"/>
    <property type="project" value="TreeGrafter"/>
</dbReference>
<dbReference type="EMBL" id="FLOB01000003">
    <property type="protein sequence ID" value="SBS29839.1"/>
    <property type="molecule type" value="Genomic_DNA"/>
</dbReference>
<keyword evidence="6" id="KW-1185">Reference proteome</keyword>
<keyword evidence="2 5" id="KW-0560">Oxidoreductase</keyword>
<dbReference type="Gene3D" id="3.20.20.100">
    <property type="entry name" value="NADP-dependent oxidoreductase domain"/>
    <property type="match status" value="1"/>
</dbReference>
<protein>
    <submittedName>
        <fullName evidence="5">Oxidoreductase YdhF</fullName>
        <ecNumber evidence="5">1.-.-.-</ecNumber>
    </submittedName>
</protein>
<dbReference type="InterPro" id="IPR023210">
    <property type="entry name" value="NADP_OxRdtase_dom"/>
</dbReference>
<feature type="domain" description="NADP-dependent oxidoreductase" evidence="4">
    <location>
        <begin position="15"/>
        <end position="288"/>
    </location>
</feature>
<dbReference type="FunFam" id="3.20.20.100:FF:000008">
    <property type="entry name" value="Aldo/keto reductase family oxidoreductase"/>
    <property type="match status" value="1"/>
</dbReference>
<evidence type="ECO:0000256" key="2">
    <source>
        <dbReference type="ARBA" id="ARBA00023002"/>
    </source>
</evidence>
<keyword evidence="1" id="KW-0521">NADP</keyword>
<evidence type="ECO:0000259" key="4">
    <source>
        <dbReference type="Pfam" id="PF00248"/>
    </source>
</evidence>
<gene>
    <name evidence="5" type="primary">ydhF_1</name>
    <name evidence="5" type="ORF">MSP8886_01615</name>
</gene>
<accession>A0A1A8TC91</accession>
<comment type="similarity">
    <text evidence="3">Belongs to the aldo/keto reductase family. Aldo/keto reductase 2 subfamily.</text>
</comment>
<dbReference type="OrthoDB" id="9768793at2"/>
<dbReference type="GO" id="GO:0016491">
    <property type="term" value="F:oxidoreductase activity"/>
    <property type="evidence" value="ECO:0007669"/>
    <property type="project" value="UniProtKB-KW"/>
</dbReference>
<evidence type="ECO:0000256" key="3">
    <source>
        <dbReference type="ARBA" id="ARBA00038157"/>
    </source>
</evidence>
<organism evidence="5 6">
    <name type="scientific">Marinomonas spartinae</name>
    <dbReference type="NCBI Taxonomy" id="1792290"/>
    <lineage>
        <taxon>Bacteria</taxon>
        <taxon>Pseudomonadati</taxon>
        <taxon>Pseudomonadota</taxon>
        <taxon>Gammaproteobacteria</taxon>
        <taxon>Oceanospirillales</taxon>
        <taxon>Oceanospirillaceae</taxon>
        <taxon>Marinomonas</taxon>
    </lineage>
</organism>
<proteinExistence type="inferred from homology"/>
<dbReference type="SUPFAM" id="SSF51430">
    <property type="entry name" value="NAD(P)-linked oxidoreductase"/>
    <property type="match status" value="1"/>
</dbReference>
<dbReference type="InterPro" id="IPR050523">
    <property type="entry name" value="AKR_Detox_Biosynth"/>
</dbReference>
<dbReference type="AlphaFoldDB" id="A0A1A8TC91"/>